<dbReference type="EMBL" id="HBII01025906">
    <property type="protein sequence ID" value="CAE0351855.1"/>
    <property type="molecule type" value="Transcribed_RNA"/>
</dbReference>
<dbReference type="AlphaFoldDB" id="A0A7S3JCT3"/>
<organism evidence="1">
    <name type="scientific">Euplotes harpa</name>
    <dbReference type="NCBI Taxonomy" id="151035"/>
    <lineage>
        <taxon>Eukaryota</taxon>
        <taxon>Sar</taxon>
        <taxon>Alveolata</taxon>
        <taxon>Ciliophora</taxon>
        <taxon>Intramacronucleata</taxon>
        <taxon>Spirotrichea</taxon>
        <taxon>Hypotrichia</taxon>
        <taxon>Euplotida</taxon>
        <taxon>Euplotidae</taxon>
        <taxon>Euplotes</taxon>
    </lineage>
</organism>
<accession>A0A7S3JCT3</accession>
<evidence type="ECO:0000313" key="1">
    <source>
        <dbReference type="EMBL" id="CAE0351855.1"/>
    </source>
</evidence>
<gene>
    <name evidence="1" type="ORF">EHAR0213_LOCUS10770</name>
</gene>
<protein>
    <submittedName>
        <fullName evidence="1">Uncharacterized protein</fullName>
    </submittedName>
</protein>
<name>A0A7S3JCT3_9SPIT</name>
<proteinExistence type="predicted"/>
<sequence length="262" mass="30854">MSSNYGVKTTIPIDPTKLYPKTWHTTQEQLNAYDDLMRKKMNYQKTDYAQNGELLCFGLSEHSLTENMPRLSAIAQKDAELISGMFKDNEDILTRPAYKSNWNDGVDINRAKLRFLLGALVIRELPIRSFAARSVIVYFYFCYFLNRGVGRGITETKPAIHFLAPYVHKALMNRPDFFDLACTRILPRIPITIDPHKEWRLRQQPVYHQYHRTTYRYRLRKPRYVPWDGTMHQPIMPFLVDDKTDVINGTFRRNPNTNPEFK</sequence>
<reference evidence="1" key="1">
    <citation type="submission" date="2021-01" db="EMBL/GenBank/DDBJ databases">
        <authorList>
            <person name="Corre E."/>
            <person name="Pelletier E."/>
            <person name="Niang G."/>
            <person name="Scheremetjew M."/>
            <person name="Finn R."/>
            <person name="Kale V."/>
            <person name="Holt S."/>
            <person name="Cochrane G."/>
            <person name="Meng A."/>
            <person name="Brown T."/>
            <person name="Cohen L."/>
        </authorList>
    </citation>
    <scope>NUCLEOTIDE SEQUENCE</scope>
    <source>
        <strain evidence="1">FSP1.4</strain>
    </source>
</reference>